<dbReference type="PROSITE" id="PS51094">
    <property type="entry name" value="PTS_EIIA_TYPE_2"/>
    <property type="match status" value="1"/>
</dbReference>
<protein>
    <submittedName>
        <fullName evidence="7">PTS sugar transporter subunit IIA</fullName>
    </submittedName>
</protein>
<dbReference type="InterPro" id="IPR051541">
    <property type="entry name" value="PTS_SugarTrans_NitroReg"/>
</dbReference>
<evidence type="ECO:0000256" key="5">
    <source>
        <dbReference type="ARBA" id="ARBA00022683"/>
    </source>
</evidence>
<dbReference type="CDD" id="cd00211">
    <property type="entry name" value="PTS_IIA_fru"/>
    <property type="match status" value="1"/>
</dbReference>
<accession>A0ABW4B9F8</accession>
<keyword evidence="5" id="KW-0598">Phosphotransferase system</keyword>
<evidence type="ECO:0000256" key="2">
    <source>
        <dbReference type="ARBA" id="ARBA00022553"/>
    </source>
</evidence>
<dbReference type="NCBIfam" id="TIGR00848">
    <property type="entry name" value="fruA"/>
    <property type="match status" value="1"/>
</dbReference>
<feature type="domain" description="PTS EIIA type-2" evidence="6">
    <location>
        <begin position="1"/>
        <end position="143"/>
    </location>
</feature>
<keyword evidence="2" id="KW-0597">Phosphoprotein</keyword>
<dbReference type="Proteomes" id="UP001597249">
    <property type="component" value="Unassembled WGS sequence"/>
</dbReference>
<dbReference type="Pfam" id="PF00359">
    <property type="entry name" value="PTS_EIIA_2"/>
    <property type="match status" value="1"/>
</dbReference>
<dbReference type="PROSITE" id="PS00372">
    <property type="entry name" value="PTS_EIIA_TYPE_2_HIS"/>
    <property type="match status" value="1"/>
</dbReference>
<keyword evidence="1" id="KW-0813">Transport</keyword>
<reference evidence="8" key="1">
    <citation type="journal article" date="2019" name="Int. J. Syst. Evol. Microbiol.">
        <title>The Global Catalogue of Microorganisms (GCM) 10K type strain sequencing project: providing services to taxonomists for standard genome sequencing and annotation.</title>
        <authorList>
            <consortium name="The Broad Institute Genomics Platform"/>
            <consortium name="The Broad Institute Genome Sequencing Center for Infectious Disease"/>
            <person name="Wu L."/>
            <person name="Ma J."/>
        </authorList>
    </citation>
    <scope>NUCLEOTIDE SEQUENCE [LARGE SCALE GENOMIC DNA]</scope>
    <source>
        <strain evidence="8">CCM 8911</strain>
    </source>
</reference>
<evidence type="ECO:0000259" key="6">
    <source>
        <dbReference type="PROSITE" id="PS51094"/>
    </source>
</evidence>
<sequence length="147" mass="16426">MLISKKLIDMDIKAKDKNEIIDQLSALANADSRLTDLDSFRKAVYDREAEVSTSLGYSVAVPHGKTDAVKEPFVCFAKSVKGVKWNKQLVHLVFMIGVPLQAEGKDYLTILANIARNIMDENFRSNLLQTTDKDQVIKIINDGEQKG</sequence>
<dbReference type="InterPro" id="IPR004715">
    <property type="entry name" value="PTS_IIA_fruc"/>
</dbReference>
<keyword evidence="4" id="KW-0808">Transferase</keyword>
<dbReference type="Gene3D" id="3.40.930.10">
    <property type="entry name" value="Mannitol-specific EII, Chain A"/>
    <property type="match status" value="1"/>
</dbReference>
<keyword evidence="3 7" id="KW-0762">Sugar transport</keyword>
<dbReference type="InterPro" id="IPR016152">
    <property type="entry name" value="PTrfase/Anion_transptr"/>
</dbReference>
<dbReference type="PANTHER" id="PTHR47738">
    <property type="entry name" value="PTS SYSTEM FRUCTOSE-LIKE EIIA COMPONENT-RELATED"/>
    <property type="match status" value="1"/>
</dbReference>
<evidence type="ECO:0000256" key="3">
    <source>
        <dbReference type="ARBA" id="ARBA00022597"/>
    </source>
</evidence>
<evidence type="ECO:0000256" key="4">
    <source>
        <dbReference type="ARBA" id="ARBA00022679"/>
    </source>
</evidence>
<dbReference type="EMBL" id="JBHTMO010000025">
    <property type="protein sequence ID" value="MFD1393576.1"/>
    <property type="molecule type" value="Genomic_DNA"/>
</dbReference>
<evidence type="ECO:0000313" key="8">
    <source>
        <dbReference type="Proteomes" id="UP001597249"/>
    </source>
</evidence>
<evidence type="ECO:0000313" key="7">
    <source>
        <dbReference type="EMBL" id="MFD1393576.1"/>
    </source>
</evidence>
<keyword evidence="8" id="KW-1185">Reference proteome</keyword>
<evidence type="ECO:0000256" key="1">
    <source>
        <dbReference type="ARBA" id="ARBA00022448"/>
    </source>
</evidence>
<dbReference type="InterPro" id="IPR002178">
    <property type="entry name" value="PTS_EIIA_type-2_dom"/>
</dbReference>
<name>A0ABW4B9F8_9LACO</name>
<gene>
    <name evidence="7" type="ORF">ACFQ3L_08375</name>
</gene>
<proteinExistence type="predicted"/>
<organism evidence="7 8">
    <name type="scientific">Lacticaseibacillus jixianensis</name>
    <dbReference type="NCBI Taxonomy" id="2486012"/>
    <lineage>
        <taxon>Bacteria</taxon>
        <taxon>Bacillati</taxon>
        <taxon>Bacillota</taxon>
        <taxon>Bacilli</taxon>
        <taxon>Lactobacillales</taxon>
        <taxon>Lactobacillaceae</taxon>
        <taxon>Lacticaseibacillus</taxon>
    </lineage>
</organism>
<dbReference type="SUPFAM" id="SSF55804">
    <property type="entry name" value="Phoshotransferase/anion transport protein"/>
    <property type="match status" value="1"/>
</dbReference>
<dbReference type="RefSeq" id="WP_125586274.1">
    <property type="nucleotide sequence ID" value="NZ_JBHTMO010000025.1"/>
</dbReference>
<dbReference type="PANTHER" id="PTHR47738:SF2">
    <property type="entry name" value="PTS SYSTEM FRUCTOSE-LIKE EIIA COMPONENT"/>
    <property type="match status" value="1"/>
</dbReference>
<comment type="caution">
    <text evidence="7">The sequence shown here is derived from an EMBL/GenBank/DDBJ whole genome shotgun (WGS) entry which is preliminary data.</text>
</comment>